<keyword evidence="1" id="KW-0472">Membrane</keyword>
<evidence type="ECO:0000256" key="1">
    <source>
        <dbReference type="SAM" id="Phobius"/>
    </source>
</evidence>
<dbReference type="RefSeq" id="WP_358346870.1">
    <property type="nucleotide sequence ID" value="NZ_JBEZFP010000001.1"/>
</dbReference>
<feature type="transmembrane region" description="Helical" evidence="1">
    <location>
        <begin position="69"/>
        <end position="96"/>
    </location>
</feature>
<feature type="transmembrane region" description="Helical" evidence="1">
    <location>
        <begin position="33"/>
        <end position="57"/>
    </location>
</feature>
<sequence length="97" mass="10006">MSAAQQIHVMLAPAGKDPITPKKTELPKEMNSALGTVAGFVVALLVVYALFMLFRALADAIGAYRDGSAVPFAGIIVILVCLALATGGISFIVFAVA</sequence>
<protein>
    <submittedName>
        <fullName evidence="2">Uncharacterized protein</fullName>
    </submittedName>
</protein>
<accession>A0ABV3D9M0</accession>
<comment type="caution">
    <text evidence="2">The sequence shown here is derived from an EMBL/GenBank/DDBJ whole genome shotgun (WGS) entry which is preliminary data.</text>
</comment>
<keyword evidence="3" id="KW-1185">Reference proteome</keyword>
<evidence type="ECO:0000313" key="2">
    <source>
        <dbReference type="EMBL" id="MEU8131904.1"/>
    </source>
</evidence>
<dbReference type="EMBL" id="JBEZFP010000001">
    <property type="protein sequence ID" value="MEU8131904.1"/>
    <property type="molecule type" value="Genomic_DNA"/>
</dbReference>
<organism evidence="2 3">
    <name type="scientific">Streptodolium elevatio</name>
    <dbReference type="NCBI Taxonomy" id="3157996"/>
    <lineage>
        <taxon>Bacteria</taxon>
        <taxon>Bacillati</taxon>
        <taxon>Actinomycetota</taxon>
        <taxon>Actinomycetes</taxon>
        <taxon>Kitasatosporales</taxon>
        <taxon>Streptomycetaceae</taxon>
        <taxon>Streptodolium</taxon>
    </lineage>
</organism>
<proteinExistence type="predicted"/>
<gene>
    <name evidence="2" type="ORF">AB0C36_00170</name>
</gene>
<reference evidence="2 3" key="1">
    <citation type="submission" date="2024-06" db="EMBL/GenBank/DDBJ databases">
        <title>The Natural Products Discovery Center: Release of the First 8490 Sequenced Strains for Exploring Actinobacteria Biosynthetic Diversity.</title>
        <authorList>
            <person name="Kalkreuter E."/>
            <person name="Kautsar S.A."/>
            <person name="Yang D."/>
            <person name="Bader C.D."/>
            <person name="Teijaro C.N."/>
            <person name="Fluegel L."/>
            <person name="Davis C.M."/>
            <person name="Simpson J.R."/>
            <person name="Lauterbach L."/>
            <person name="Steele A.D."/>
            <person name="Gui C."/>
            <person name="Meng S."/>
            <person name="Li G."/>
            <person name="Viehrig K."/>
            <person name="Ye F."/>
            <person name="Su P."/>
            <person name="Kiefer A.F."/>
            <person name="Nichols A."/>
            <person name="Cepeda A.J."/>
            <person name="Yan W."/>
            <person name="Fan B."/>
            <person name="Jiang Y."/>
            <person name="Adhikari A."/>
            <person name="Zheng C.-J."/>
            <person name="Schuster L."/>
            <person name="Cowan T.M."/>
            <person name="Smanski M.J."/>
            <person name="Chevrette M.G."/>
            <person name="De Carvalho L.P.S."/>
            <person name="Shen B."/>
        </authorList>
    </citation>
    <scope>NUCLEOTIDE SEQUENCE [LARGE SCALE GENOMIC DNA]</scope>
    <source>
        <strain evidence="2 3">NPDC048946</strain>
    </source>
</reference>
<name>A0ABV3D9M0_9ACTN</name>
<keyword evidence="1" id="KW-0812">Transmembrane</keyword>
<evidence type="ECO:0000313" key="3">
    <source>
        <dbReference type="Proteomes" id="UP001551482"/>
    </source>
</evidence>
<dbReference type="Proteomes" id="UP001551482">
    <property type="component" value="Unassembled WGS sequence"/>
</dbReference>
<keyword evidence="1" id="KW-1133">Transmembrane helix</keyword>